<dbReference type="GO" id="GO:0016853">
    <property type="term" value="F:isomerase activity"/>
    <property type="evidence" value="ECO:0007669"/>
    <property type="project" value="UniProtKB-KW"/>
</dbReference>
<name>A0A063Y1B2_9GAMM</name>
<organism evidence="1 2">
    <name type="scientific">Nitrincola lacisaponensis</name>
    <dbReference type="NCBI Taxonomy" id="267850"/>
    <lineage>
        <taxon>Bacteria</taxon>
        <taxon>Pseudomonadati</taxon>
        <taxon>Pseudomonadota</taxon>
        <taxon>Gammaproteobacteria</taxon>
        <taxon>Oceanospirillales</taxon>
        <taxon>Oceanospirillaceae</taxon>
        <taxon>Nitrincola</taxon>
    </lineage>
</organism>
<keyword evidence="1" id="KW-0413">Isomerase</keyword>
<dbReference type="RefSeq" id="WP_036549883.1">
    <property type="nucleotide sequence ID" value="NZ_JMSZ01000042.1"/>
</dbReference>
<accession>A0A063Y1B2</accession>
<gene>
    <name evidence="1" type="ORF">ADINL_3011</name>
</gene>
<keyword evidence="2" id="KW-1185">Reference proteome</keyword>
<dbReference type="AlphaFoldDB" id="A0A063Y1B2"/>
<proteinExistence type="predicted"/>
<dbReference type="SUPFAM" id="SSF52833">
    <property type="entry name" value="Thioredoxin-like"/>
    <property type="match status" value="1"/>
</dbReference>
<protein>
    <submittedName>
        <fullName evidence="1">Thiol-disulfide isomerase and thioredoxin</fullName>
    </submittedName>
</protein>
<evidence type="ECO:0000313" key="2">
    <source>
        <dbReference type="Proteomes" id="UP000027318"/>
    </source>
</evidence>
<comment type="caution">
    <text evidence="1">The sequence shown here is derived from an EMBL/GenBank/DDBJ whole genome shotgun (WGS) entry which is preliminary data.</text>
</comment>
<dbReference type="InterPro" id="IPR036249">
    <property type="entry name" value="Thioredoxin-like_sf"/>
</dbReference>
<dbReference type="Pfam" id="PF05768">
    <property type="entry name" value="Glrx-like"/>
    <property type="match status" value="1"/>
</dbReference>
<dbReference type="Gene3D" id="3.40.30.10">
    <property type="entry name" value="Glutaredoxin"/>
    <property type="match status" value="1"/>
</dbReference>
<evidence type="ECO:0000313" key="1">
    <source>
        <dbReference type="EMBL" id="KDE38556.1"/>
    </source>
</evidence>
<reference evidence="1 2" key="1">
    <citation type="journal article" date="2005" name="Int. J. Syst. Evol. Microbiol.">
        <title>Nitrincola lacisaponensis gen. nov., sp. nov., a novel alkaliphilic bacterium isolated from an alkaline, saline lake.</title>
        <authorList>
            <person name="Dimitriu P.A."/>
            <person name="Shukla S.K."/>
            <person name="Conradt J."/>
            <person name="Marquez M.C."/>
            <person name="Ventosa A."/>
            <person name="Maglia A."/>
            <person name="Peyton B.M."/>
            <person name="Pinkart H.C."/>
            <person name="Mormile M.R."/>
        </authorList>
    </citation>
    <scope>NUCLEOTIDE SEQUENCE [LARGE SCALE GENOMIC DNA]</scope>
    <source>
        <strain evidence="1 2">4CA</strain>
    </source>
</reference>
<dbReference type="EMBL" id="JMSZ01000042">
    <property type="protein sequence ID" value="KDE38556.1"/>
    <property type="molecule type" value="Genomic_DNA"/>
</dbReference>
<sequence>MCSAEDEAFLCELELMTTVGCHLCDQAVALMQQVLDGQRFAVDLVDIAYDDQLMARYAEHIPVLLCPHTGDELAWPFDARQLSDFAVRVLAAGVAPGQH</sequence>
<dbReference type="Proteomes" id="UP000027318">
    <property type="component" value="Unassembled WGS sequence"/>
</dbReference>
<dbReference type="STRING" id="267850.ADINL_3011"/>
<dbReference type="InterPro" id="IPR008554">
    <property type="entry name" value="Glutaredoxin-like"/>
</dbReference>